<evidence type="ECO:0000313" key="3">
    <source>
        <dbReference type="Proteomes" id="UP000219799"/>
    </source>
</evidence>
<dbReference type="Proteomes" id="UP000219799">
    <property type="component" value="Chromosome 6"/>
</dbReference>
<name>A0A1C3KB92_PLAMA</name>
<dbReference type="EMBL" id="LT594494">
    <property type="protein sequence ID" value="SBT70771.1"/>
    <property type="molecule type" value="Genomic_DNA"/>
</dbReference>
<evidence type="ECO:0000256" key="1">
    <source>
        <dbReference type="SAM" id="Coils"/>
    </source>
</evidence>
<protein>
    <submittedName>
        <fullName evidence="2">Uncharacterized protein</fullName>
    </submittedName>
</protein>
<dbReference type="AlphaFoldDB" id="A0A1C3KB92"/>
<sequence>MLFNASTSFSFVIIDIFDLLKMDEKKKDFYNFVDNMHKKNEEMHKILDIKEKIKKEEHKKIEESERLIKNNGIYIDTVDDVQKDKEFSYLNLKKEISMQKRKLQNVSTLLSDLPDSIQGKEQKYEEFKKKSRREINEIMESLESSVYAGSIYEMWDKIKVCQKSTDELNSAIKDTYSELSSLNKEYNDCKDKFQNLLELEKNKNKKLKKISVTLQFIQNLKKGVNEKTNDGDLKKKLEEINDLYK</sequence>
<reference evidence="2 3" key="1">
    <citation type="submission" date="2016-06" db="EMBL/GenBank/DDBJ databases">
        <authorList>
            <consortium name="Pathogen Informatics"/>
        </authorList>
    </citation>
    <scope>NUCLEOTIDE SEQUENCE [LARGE SCALE GENOMIC DNA]</scope>
    <source>
        <strain evidence="2">PmlGA01</strain>
    </source>
</reference>
<organism evidence="2 3">
    <name type="scientific">Plasmodium malariae</name>
    <dbReference type="NCBI Taxonomy" id="5858"/>
    <lineage>
        <taxon>Eukaryota</taxon>
        <taxon>Sar</taxon>
        <taxon>Alveolata</taxon>
        <taxon>Apicomplexa</taxon>
        <taxon>Aconoidasida</taxon>
        <taxon>Haemosporida</taxon>
        <taxon>Plasmodiidae</taxon>
        <taxon>Plasmodium</taxon>
        <taxon>Plasmodium (Plasmodium)</taxon>
    </lineage>
</organism>
<keyword evidence="1" id="KW-0175">Coiled coil</keyword>
<dbReference type="VEuPathDB" id="PlasmoDB:PmUG01_06020600"/>
<gene>
    <name evidence="2" type="primary">PmlGA01_060014400</name>
    <name evidence="2" type="ORF">PMLGA01_060014400</name>
</gene>
<feature type="coiled-coil region" evidence="1">
    <location>
        <begin position="172"/>
        <end position="210"/>
    </location>
</feature>
<proteinExistence type="predicted"/>
<evidence type="ECO:0000313" key="2">
    <source>
        <dbReference type="EMBL" id="SBT70771.1"/>
    </source>
</evidence>
<accession>A0A1C3KB92</accession>